<dbReference type="GO" id="GO:0003755">
    <property type="term" value="F:peptidyl-prolyl cis-trans isomerase activity"/>
    <property type="evidence" value="ECO:0007669"/>
    <property type="project" value="UniProtKB-UniRule"/>
</dbReference>
<evidence type="ECO:0000259" key="4">
    <source>
        <dbReference type="PROSITE" id="PS50072"/>
    </source>
</evidence>
<name>A0A1W2GEV8_REIFA</name>
<evidence type="ECO:0000256" key="2">
    <source>
        <dbReference type="ARBA" id="ARBA00023235"/>
    </source>
</evidence>
<sequence length="291" mass="32989">MTLKKQLFLFFTISMVLSACAQEQRSFVVQKYTKTEGKKDFLVTIHTSMGDMKAILYDETPLHRDNFLKLIKEGSYDSTIWHRVIKDFMIQGGGVDMKPNAPKKIETIPAEFDARLFHVKGALAAARTNNPAKASSWCQFYIVQGKTWTKDELTIDQKKLNAGIGQLLQNDQFIALREELVALQEKRDYDGINKLVTSKASLIESELGISVRKEVSDDRINTYTTIGGTPHLDDAYTVFGQLVEGYEVIDKIASTQCVRDKPVEDLYLTIEVEEVSKKKLSKQFGINYVNQ</sequence>
<feature type="domain" description="PPIase cyclophilin-type" evidence="4">
    <location>
        <begin position="46"/>
        <end position="269"/>
    </location>
</feature>
<dbReference type="PANTHER" id="PTHR45625">
    <property type="entry name" value="PEPTIDYL-PROLYL CIS-TRANS ISOMERASE-RELATED"/>
    <property type="match status" value="1"/>
</dbReference>
<dbReference type="Gene3D" id="2.40.100.10">
    <property type="entry name" value="Cyclophilin-like"/>
    <property type="match status" value="2"/>
</dbReference>
<dbReference type="SUPFAM" id="SSF50891">
    <property type="entry name" value="Cyclophilin-like"/>
    <property type="match status" value="2"/>
</dbReference>
<dbReference type="PROSITE" id="PS51257">
    <property type="entry name" value="PROKAR_LIPOPROTEIN"/>
    <property type="match status" value="1"/>
</dbReference>
<keyword evidence="1 3" id="KW-0697">Rotamase</keyword>
<keyword evidence="3" id="KW-0732">Signal</keyword>
<comment type="catalytic activity">
    <reaction evidence="3">
        <text>[protein]-peptidylproline (omega=180) = [protein]-peptidylproline (omega=0)</text>
        <dbReference type="Rhea" id="RHEA:16237"/>
        <dbReference type="Rhea" id="RHEA-COMP:10747"/>
        <dbReference type="Rhea" id="RHEA-COMP:10748"/>
        <dbReference type="ChEBI" id="CHEBI:83833"/>
        <dbReference type="ChEBI" id="CHEBI:83834"/>
        <dbReference type="EC" id="5.2.1.8"/>
    </reaction>
</comment>
<evidence type="ECO:0000256" key="3">
    <source>
        <dbReference type="RuleBase" id="RU363019"/>
    </source>
</evidence>
<dbReference type="PRINTS" id="PR00153">
    <property type="entry name" value="CSAPPISMRASE"/>
</dbReference>
<evidence type="ECO:0000313" key="6">
    <source>
        <dbReference type="Proteomes" id="UP000192472"/>
    </source>
</evidence>
<evidence type="ECO:0000313" key="5">
    <source>
        <dbReference type="EMBL" id="SMD35131.1"/>
    </source>
</evidence>
<comment type="similarity">
    <text evidence="3">Belongs to the cyclophilin-type PPIase family.</text>
</comment>
<dbReference type="EMBL" id="FWYF01000002">
    <property type="protein sequence ID" value="SMD35131.1"/>
    <property type="molecule type" value="Genomic_DNA"/>
</dbReference>
<dbReference type="Pfam" id="PF00160">
    <property type="entry name" value="Pro_isomerase"/>
    <property type="match status" value="2"/>
</dbReference>
<proteinExistence type="inferred from homology"/>
<dbReference type="InterPro" id="IPR044666">
    <property type="entry name" value="Cyclophilin_A-like"/>
</dbReference>
<dbReference type="RefSeq" id="WP_084373003.1">
    <property type="nucleotide sequence ID" value="NZ_FWYF01000002.1"/>
</dbReference>
<dbReference type="OrthoDB" id="9807797at2"/>
<dbReference type="InterPro" id="IPR029000">
    <property type="entry name" value="Cyclophilin-like_dom_sf"/>
</dbReference>
<keyword evidence="6" id="KW-1185">Reference proteome</keyword>
<feature type="signal peptide" evidence="3">
    <location>
        <begin position="1"/>
        <end position="21"/>
    </location>
</feature>
<dbReference type="PANTHER" id="PTHR45625:SF4">
    <property type="entry name" value="PEPTIDYLPROLYL ISOMERASE DOMAIN AND WD REPEAT-CONTAINING PROTEIN 1"/>
    <property type="match status" value="1"/>
</dbReference>
<dbReference type="AlphaFoldDB" id="A0A1W2GEV8"/>
<dbReference type="CDD" id="cd00317">
    <property type="entry name" value="cyclophilin"/>
    <property type="match status" value="1"/>
</dbReference>
<accession>A0A1W2GEV8</accession>
<comment type="function">
    <text evidence="3">PPIases accelerate the folding of proteins. It catalyzes the cis-trans isomerization of proline imidic peptide bonds in oligopeptides.</text>
</comment>
<dbReference type="InterPro" id="IPR002130">
    <property type="entry name" value="Cyclophilin-type_PPIase_dom"/>
</dbReference>
<keyword evidence="2 3" id="KW-0413">Isomerase</keyword>
<protein>
    <recommendedName>
        <fullName evidence="3">Peptidyl-prolyl cis-trans isomerase</fullName>
        <shortName evidence="3">PPIase</shortName>
        <ecNumber evidence="3">5.2.1.8</ecNumber>
    </recommendedName>
</protein>
<gene>
    <name evidence="5" type="ORF">SAMN04488029_2354</name>
</gene>
<organism evidence="5 6">
    <name type="scientific">Reichenbachiella faecimaris</name>
    <dbReference type="NCBI Taxonomy" id="692418"/>
    <lineage>
        <taxon>Bacteria</taxon>
        <taxon>Pseudomonadati</taxon>
        <taxon>Bacteroidota</taxon>
        <taxon>Cytophagia</taxon>
        <taxon>Cytophagales</taxon>
        <taxon>Reichenbachiellaceae</taxon>
        <taxon>Reichenbachiella</taxon>
    </lineage>
</organism>
<evidence type="ECO:0000256" key="1">
    <source>
        <dbReference type="ARBA" id="ARBA00023110"/>
    </source>
</evidence>
<reference evidence="5 6" key="1">
    <citation type="submission" date="2017-04" db="EMBL/GenBank/DDBJ databases">
        <authorList>
            <person name="Afonso C.L."/>
            <person name="Miller P.J."/>
            <person name="Scott M.A."/>
            <person name="Spackman E."/>
            <person name="Goraichik I."/>
            <person name="Dimitrov K.M."/>
            <person name="Suarez D.L."/>
            <person name="Swayne D.E."/>
        </authorList>
    </citation>
    <scope>NUCLEOTIDE SEQUENCE [LARGE SCALE GENOMIC DNA]</scope>
    <source>
        <strain evidence="5 6">DSM 26133</strain>
    </source>
</reference>
<dbReference type="EC" id="5.2.1.8" evidence="3"/>
<dbReference type="PROSITE" id="PS50072">
    <property type="entry name" value="CSA_PPIASE_2"/>
    <property type="match status" value="1"/>
</dbReference>
<feature type="chain" id="PRO_5011827835" description="Peptidyl-prolyl cis-trans isomerase" evidence="3">
    <location>
        <begin position="22"/>
        <end position="291"/>
    </location>
</feature>
<dbReference type="STRING" id="692418.SAMN04488029_2354"/>
<dbReference type="Proteomes" id="UP000192472">
    <property type="component" value="Unassembled WGS sequence"/>
</dbReference>